<comment type="caution">
    <text evidence="1">The sequence shown here is derived from an EMBL/GenBank/DDBJ whole genome shotgun (WGS) entry which is preliminary data.</text>
</comment>
<reference evidence="1" key="1">
    <citation type="submission" date="2023-05" db="EMBL/GenBank/DDBJ databases">
        <authorList>
            <person name="Stuckert A."/>
        </authorList>
    </citation>
    <scope>NUCLEOTIDE SEQUENCE</scope>
</reference>
<dbReference type="Proteomes" id="UP001162483">
    <property type="component" value="Unassembled WGS sequence"/>
</dbReference>
<gene>
    <name evidence="1" type="ORF">SPARVUS_LOCUS1369083</name>
</gene>
<name>A0ABN9AQ47_9NEOB</name>
<protein>
    <submittedName>
        <fullName evidence="1">Uncharacterized protein</fullName>
    </submittedName>
</protein>
<evidence type="ECO:0000313" key="2">
    <source>
        <dbReference type="Proteomes" id="UP001162483"/>
    </source>
</evidence>
<proteinExistence type="predicted"/>
<keyword evidence="2" id="KW-1185">Reference proteome</keyword>
<evidence type="ECO:0000313" key="1">
    <source>
        <dbReference type="EMBL" id="CAI9538164.1"/>
    </source>
</evidence>
<accession>A0ABN9AQ47</accession>
<sequence length="18" mass="2221">MLRQPQTEEGLWISQYQL</sequence>
<organism evidence="1 2">
    <name type="scientific">Staurois parvus</name>
    <dbReference type="NCBI Taxonomy" id="386267"/>
    <lineage>
        <taxon>Eukaryota</taxon>
        <taxon>Metazoa</taxon>
        <taxon>Chordata</taxon>
        <taxon>Craniata</taxon>
        <taxon>Vertebrata</taxon>
        <taxon>Euteleostomi</taxon>
        <taxon>Amphibia</taxon>
        <taxon>Batrachia</taxon>
        <taxon>Anura</taxon>
        <taxon>Neobatrachia</taxon>
        <taxon>Ranoidea</taxon>
        <taxon>Ranidae</taxon>
        <taxon>Staurois</taxon>
    </lineage>
</organism>
<dbReference type="EMBL" id="CATNWA010000796">
    <property type="protein sequence ID" value="CAI9538164.1"/>
    <property type="molecule type" value="Genomic_DNA"/>
</dbReference>